<dbReference type="PANTHER" id="PTHR13939">
    <property type="entry name" value="NICOTINAMIDE-NUCLEOTIDE AMIDOHYDROLASE PNCC"/>
    <property type="match status" value="1"/>
</dbReference>
<protein>
    <submittedName>
        <fullName evidence="2">Competence/damage-inducible protein A</fullName>
    </submittedName>
</protein>
<dbReference type="OrthoDB" id="9801454at2"/>
<gene>
    <name evidence="2" type="ORF">E2F50_07985</name>
</gene>
<evidence type="ECO:0000313" key="2">
    <source>
        <dbReference type="EMBL" id="TDK36842.1"/>
    </source>
</evidence>
<keyword evidence="3" id="KW-1185">Reference proteome</keyword>
<dbReference type="InterPro" id="IPR050101">
    <property type="entry name" value="CinA"/>
</dbReference>
<dbReference type="AlphaFoldDB" id="A0A4R5UJ24"/>
<dbReference type="SUPFAM" id="SSF53218">
    <property type="entry name" value="Molybdenum cofactor biosynthesis proteins"/>
    <property type="match status" value="1"/>
</dbReference>
<dbReference type="CDD" id="cd00885">
    <property type="entry name" value="cinA"/>
    <property type="match status" value="1"/>
</dbReference>
<dbReference type="EMBL" id="SMTL01000002">
    <property type="protein sequence ID" value="TDK36842.1"/>
    <property type="molecule type" value="Genomic_DNA"/>
</dbReference>
<name>A0A4R5UJ24_9HYPH</name>
<sequence>MPEETNSQSLQSSLVTAAILAIGDELLSGRTKDKNIGHLAELLTLAGIDLKEVRIVSDEEQAIIEALNTLRSRYDYVFTSGGIGPTHDDITADAVSKAFGVACVHDPDAMQLLGEMYKRREMEFTEARQRMARMPEGSRHIPNPVSTAPGFIIGNVYVMAGVPQVFQAMVDNVLPLLRTGAKMLSRALPCPYGEGDIGTLLAGVQKAHPQTSIGSYPKYDGQRFSTEIVVRARDQQALDAAAEAVIDMIAAIDATRVQPNPTAEA</sequence>
<dbReference type="RefSeq" id="WP_133315620.1">
    <property type="nucleotide sequence ID" value="NZ_SMTL01000002.1"/>
</dbReference>
<reference evidence="2 3" key="1">
    <citation type="submission" date="2019-03" db="EMBL/GenBank/DDBJ databases">
        <title>Rhizobium sp. nov., an bacterium isolated from biocrust in Mu Us Desert.</title>
        <authorList>
            <person name="Lixiong L."/>
        </authorList>
    </citation>
    <scope>NUCLEOTIDE SEQUENCE [LARGE SCALE GENOMIC DNA]</scope>
    <source>
        <strain evidence="2 3">SPY-1</strain>
    </source>
</reference>
<dbReference type="Pfam" id="PF00994">
    <property type="entry name" value="MoCF_biosynth"/>
    <property type="match status" value="1"/>
</dbReference>
<proteinExistence type="predicted"/>
<evidence type="ECO:0000313" key="3">
    <source>
        <dbReference type="Proteomes" id="UP000295238"/>
    </source>
</evidence>
<dbReference type="Gene3D" id="3.40.980.10">
    <property type="entry name" value="MoaB/Mog-like domain"/>
    <property type="match status" value="1"/>
</dbReference>
<accession>A0A4R5UJ24</accession>
<dbReference type="InterPro" id="IPR001453">
    <property type="entry name" value="MoaB/Mog_dom"/>
</dbReference>
<dbReference type="Proteomes" id="UP000295238">
    <property type="component" value="Unassembled WGS sequence"/>
</dbReference>
<comment type="caution">
    <text evidence="2">The sequence shown here is derived from an EMBL/GenBank/DDBJ whole genome shotgun (WGS) entry which is preliminary data.</text>
</comment>
<evidence type="ECO:0000259" key="1">
    <source>
        <dbReference type="SMART" id="SM00852"/>
    </source>
</evidence>
<feature type="domain" description="MoaB/Mog" evidence="1">
    <location>
        <begin position="18"/>
        <end position="180"/>
    </location>
</feature>
<organism evidence="2 3">
    <name type="scientific">Rhizobium deserti</name>
    <dbReference type="NCBI Taxonomy" id="2547961"/>
    <lineage>
        <taxon>Bacteria</taxon>
        <taxon>Pseudomonadati</taxon>
        <taxon>Pseudomonadota</taxon>
        <taxon>Alphaproteobacteria</taxon>
        <taxon>Hyphomicrobiales</taxon>
        <taxon>Rhizobiaceae</taxon>
        <taxon>Rhizobium/Agrobacterium group</taxon>
        <taxon>Rhizobium</taxon>
    </lineage>
</organism>
<dbReference type="InterPro" id="IPR036425">
    <property type="entry name" value="MoaB/Mog-like_dom_sf"/>
</dbReference>
<dbReference type="InterPro" id="IPR056596">
    <property type="entry name" value="FLAD1_M"/>
</dbReference>
<dbReference type="PANTHER" id="PTHR13939:SF0">
    <property type="entry name" value="NMN AMIDOHYDROLASE-LIKE PROTEIN YFAY"/>
    <property type="match status" value="1"/>
</dbReference>
<dbReference type="SMART" id="SM00852">
    <property type="entry name" value="MoCF_biosynth"/>
    <property type="match status" value="1"/>
</dbReference>
<dbReference type="Pfam" id="PF24102">
    <property type="entry name" value="FLAD1_M"/>
    <property type="match status" value="1"/>
</dbReference>